<protein>
    <submittedName>
        <fullName evidence="3">Dihydrodipicolinate synthase family protein</fullName>
    </submittedName>
</protein>
<dbReference type="RefSeq" id="WP_342372250.1">
    <property type="nucleotide sequence ID" value="NZ_CP115965.1"/>
</dbReference>
<accession>A0ABZ3C5T3</accession>
<gene>
    <name evidence="3" type="ORF">PCC79_14700</name>
</gene>
<keyword evidence="1 2" id="KW-0456">Lyase</keyword>
<dbReference type="PANTHER" id="PTHR42849:SF1">
    <property type="entry name" value="N-ACETYLNEURAMINATE LYASE"/>
    <property type="match status" value="1"/>
</dbReference>
<proteinExistence type="inferred from homology"/>
<dbReference type="EMBL" id="CP115965">
    <property type="protein sequence ID" value="WZW98123.1"/>
    <property type="molecule type" value="Genomic_DNA"/>
</dbReference>
<dbReference type="Pfam" id="PF00701">
    <property type="entry name" value="DHDPS"/>
    <property type="match status" value="1"/>
</dbReference>
<dbReference type="Proteomes" id="UP001434337">
    <property type="component" value="Chromosome"/>
</dbReference>
<reference evidence="3 4" key="1">
    <citation type="journal article" date="2023" name="Environ Microbiome">
        <title>A coral-associated actinobacterium mitigates coral bleaching under heat stress.</title>
        <authorList>
            <person name="Li J."/>
            <person name="Zou Y."/>
            <person name="Li Q."/>
            <person name="Zhang J."/>
            <person name="Bourne D.G."/>
            <person name="Lyu Y."/>
            <person name="Liu C."/>
            <person name="Zhang S."/>
        </authorList>
    </citation>
    <scope>NUCLEOTIDE SEQUENCE [LARGE SCALE GENOMIC DNA]</scope>
    <source>
        <strain evidence="3 4">SCSIO 13291</strain>
    </source>
</reference>
<evidence type="ECO:0000256" key="2">
    <source>
        <dbReference type="PIRNR" id="PIRNR001365"/>
    </source>
</evidence>
<dbReference type="PIRSF" id="PIRSF001365">
    <property type="entry name" value="DHDPS"/>
    <property type="match status" value="1"/>
</dbReference>
<comment type="similarity">
    <text evidence="2">Belongs to the DapA family.</text>
</comment>
<dbReference type="SMART" id="SM01130">
    <property type="entry name" value="DHDPS"/>
    <property type="match status" value="1"/>
</dbReference>
<evidence type="ECO:0000256" key="1">
    <source>
        <dbReference type="ARBA" id="ARBA00023239"/>
    </source>
</evidence>
<organism evidence="3 4">
    <name type="scientific">Propioniciclava soli</name>
    <dbReference type="NCBI Taxonomy" id="2775081"/>
    <lineage>
        <taxon>Bacteria</taxon>
        <taxon>Bacillati</taxon>
        <taxon>Actinomycetota</taxon>
        <taxon>Actinomycetes</taxon>
        <taxon>Propionibacteriales</taxon>
        <taxon>Propionibacteriaceae</taxon>
        <taxon>Propioniciclava</taxon>
    </lineage>
</organism>
<evidence type="ECO:0000313" key="4">
    <source>
        <dbReference type="Proteomes" id="UP001434337"/>
    </source>
</evidence>
<dbReference type="CDD" id="cd00408">
    <property type="entry name" value="DHDPS-like"/>
    <property type="match status" value="1"/>
</dbReference>
<name>A0ABZ3C5T3_9ACTN</name>
<dbReference type="PRINTS" id="PR00146">
    <property type="entry name" value="DHPICSNTHASE"/>
</dbReference>
<dbReference type="Gene3D" id="3.20.20.70">
    <property type="entry name" value="Aldolase class I"/>
    <property type="match status" value="1"/>
</dbReference>
<dbReference type="InterPro" id="IPR002220">
    <property type="entry name" value="DapA-like"/>
</dbReference>
<keyword evidence="4" id="KW-1185">Reference proteome</keyword>
<dbReference type="PANTHER" id="PTHR42849">
    <property type="entry name" value="N-ACETYLNEURAMINATE LYASE"/>
    <property type="match status" value="1"/>
</dbReference>
<evidence type="ECO:0000313" key="3">
    <source>
        <dbReference type="EMBL" id="WZW98123.1"/>
    </source>
</evidence>
<dbReference type="InterPro" id="IPR013785">
    <property type="entry name" value="Aldolase_TIM"/>
</dbReference>
<dbReference type="SUPFAM" id="SSF51569">
    <property type="entry name" value="Aldolase"/>
    <property type="match status" value="1"/>
</dbReference>
<sequence>MSAVTGVIPALVTPLDADGELFEAGLRDVIDFTIAGGVHGVFVLGSSGEIYGLSAEQKRRVVEITVEHVAGRVPVYAGASEITTRDCIATARMVAGIGGVAGLSVLTPYFMTPTQAELVDHYTAIAASTDLPVVLYTNPGRTGVDLALDTVLTLAELDTVVGIKDSGGDLASTRALVAARPPGFAVIMGRDTLILDALRAGADGAIASTANIAPHVVAGIYDAFVAGDLARAQALQDALTPLRHLVDKATFPVVLKEGLRLAGIDAGWCFAPARALGEPWRTQLAEVVAALGALAKDPGQKETS</sequence>